<dbReference type="Proteomes" id="UP001329915">
    <property type="component" value="Chromosome"/>
</dbReference>
<dbReference type="PROSITE" id="PS51257">
    <property type="entry name" value="PROKAR_LIPOPROTEIN"/>
    <property type="match status" value="1"/>
</dbReference>
<evidence type="ECO:0000256" key="1">
    <source>
        <dbReference type="SAM" id="MobiDB-lite"/>
    </source>
</evidence>
<name>A0AAU0UTB4_9FIRM</name>
<feature type="signal peptide" evidence="2">
    <location>
        <begin position="1"/>
        <end position="23"/>
    </location>
</feature>
<keyword evidence="2" id="KW-0732">Signal</keyword>
<accession>A0AAU0UTB4</accession>
<reference evidence="5 6" key="1">
    <citation type="submission" date="2023-04" db="EMBL/GenBank/DDBJ databases">
        <authorList>
            <person name="Hsu D."/>
        </authorList>
    </citation>
    <scope>NUCLEOTIDE SEQUENCE [LARGE SCALE GENOMIC DNA]</scope>
    <source>
        <strain evidence="5 6">MK1</strain>
    </source>
</reference>
<evidence type="ECO:0000259" key="3">
    <source>
        <dbReference type="Pfam" id="PF10648"/>
    </source>
</evidence>
<evidence type="ECO:0000313" key="6">
    <source>
        <dbReference type="Proteomes" id="UP001329915"/>
    </source>
</evidence>
<dbReference type="KEGG" id="dbc:MFMK1_003415"/>
<evidence type="ECO:0000313" key="5">
    <source>
        <dbReference type="EMBL" id="WRO23552.1"/>
    </source>
</evidence>
<dbReference type="InterPro" id="IPR025748">
    <property type="entry name" value="PrcB_C_dom"/>
</dbReference>
<sequence>MKKIHLALMLMLMLSLLVTGCLGTNGKTDQNQPSQQPSETNDGGQKDNSQGTYPDEIAAWLETFKPIFVADSKVIGNETFLMVSWGEKSTGGYDVNIKEIKETAEKITVLVEFTEPEPGAMVTQALTYPNAVEVLDKATDKDIEFTATDPNIFIPHLYGYDAVTGGFEKRNDYIAVTEFKATPEQLHVSGIARAFEGGISYALLDSEGETLDTGHIMTAAGAPNWGGFNLDYPAPPLGQGDKLQLFEASAKDGSKTHILEFNLTPAK</sequence>
<feature type="domain" description="PrcB C-terminal" evidence="4">
    <location>
        <begin position="79"/>
        <end position="132"/>
    </location>
</feature>
<proteinExistence type="predicted"/>
<feature type="domain" description="Bacterial spore germination immunoglobulin-like" evidence="3">
    <location>
        <begin position="184"/>
        <end position="254"/>
    </location>
</feature>
<dbReference type="GO" id="GO:0008233">
    <property type="term" value="F:peptidase activity"/>
    <property type="evidence" value="ECO:0007669"/>
    <property type="project" value="UniProtKB-KW"/>
</dbReference>
<dbReference type="EMBL" id="CP121694">
    <property type="protein sequence ID" value="WRO23552.1"/>
    <property type="molecule type" value="Genomic_DNA"/>
</dbReference>
<dbReference type="RefSeq" id="WP_366922934.1">
    <property type="nucleotide sequence ID" value="NZ_CP121694.1"/>
</dbReference>
<dbReference type="InterPro" id="IPR018911">
    <property type="entry name" value="Gmad2_Ig-like_dom"/>
</dbReference>
<feature type="region of interest" description="Disordered" evidence="1">
    <location>
        <begin position="27"/>
        <end position="52"/>
    </location>
</feature>
<gene>
    <name evidence="5" type="ORF">MFMK1_003415</name>
</gene>
<dbReference type="Pfam" id="PF14343">
    <property type="entry name" value="PrcB_C"/>
    <property type="match status" value="1"/>
</dbReference>
<evidence type="ECO:0000259" key="4">
    <source>
        <dbReference type="Pfam" id="PF14343"/>
    </source>
</evidence>
<keyword evidence="6" id="KW-1185">Reference proteome</keyword>
<dbReference type="Pfam" id="PF10648">
    <property type="entry name" value="Gmad2"/>
    <property type="match status" value="1"/>
</dbReference>
<dbReference type="AlphaFoldDB" id="A0AAU0UTB4"/>
<keyword evidence="5" id="KW-0378">Hydrolase</keyword>
<feature type="chain" id="PRO_5043972832" evidence="2">
    <location>
        <begin position="24"/>
        <end position="267"/>
    </location>
</feature>
<protein>
    <submittedName>
        <fullName evidence="5">Protease complex subunit PrcB family protein</fullName>
    </submittedName>
</protein>
<keyword evidence="5" id="KW-0645">Protease</keyword>
<evidence type="ECO:0000256" key="2">
    <source>
        <dbReference type="SAM" id="SignalP"/>
    </source>
</evidence>
<organism evidence="5 6">
    <name type="scientific">Metallumcola ferriviriculae</name>
    <dbReference type="NCBI Taxonomy" id="3039180"/>
    <lineage>
        <taxon>Bacteria</taxon>
        <taxon>Bacillati</taxon>
        <taxon>Bacillota</taxon>
        <taxon>Clostridia</taxon>
        <taxon>Neomoorellales</taxon>
        <taxon>Desulfitibacteraceae</taxon>
        <taxon>Metallumcola</taxon>
    </lineage>
</organism>
<dbReference type="GO" id="GO:0006508">
    <property type="term" value="P:proteolysis"/>
    <property type="evidence" value="ECO:0007669"/>
    <property type="project" value="UniProtKB-KW"/>
</dbReference>